<proteinExistence type="predicted"/>
<evidence type="ECO:0000313" key="2">
    <source>
        <dbReference type="EMBL" id="EKC22116.1"/>
    </source>
</evidence>
<organism evidence="2">
    <name type="scientific">Magallana gigas</name>
    <name type="common">Pacific oyster</name>
    <name type="synonym">Crassostrea gigas</name>
    <dbReference type="NCBI Taxonomy" id="29159"/>
    <lineage>
        <taxon>Eukaryota</taxon>
        <taxon>Metazoa</taxon>
        <taxon>Spiralia</taxon>
        <taxon>Lophotrochozoa</taxon>
        <taxon>Mollusca</taxon>
        <taxon>Bivalvia</taxon>
        <taxon>Autobranchia</taxon>
        <taxon>Pteriomorphia</taxon>
        <taxon>Ostreida</taxon>
        <taxon>Ostreoidea</taxon>
        <taxon>Ostreidae</taxon>
        <taxon>Magallana</taxon>
    </lineage>
</organism>
<dbReference type="AlphaFoldDB" id="K1QK66"/>
<name>K1QK66_MAGGI</name>
<dbReference type="InParanoid" id="K1QK66"/>
<dbReference type="HOGENOM" id="CLU_2442989_0_0_1"/>
<gene>
    <name evidence="2" type="ORF">CGI_10002763</name>
</gene>
<reference evidence="2" key="1">
    <citation type="journal article" date="2012" name="Nature">
        <title>The oyster genome reveals stress adaptation and complexity of shell formation.</title>
        <authorList>
            <person name="Zhang G."/>
            <person name="Fang X."/>
            <person name="Guo X."/>
            <person name="Li L."/>
            <person name="Luo R."/>
            <person name="Xu F."/>
            <person name="Yang P."/>
            <person name="Zhang L."/>
            <person name="Wang X."/>
            <person name="Qi H."/>
            <person name="Xiong Z."/>
            <person name="Que H."/>
            <person name="Xie Y."/>
            <person name="Holland P.W."/>
            <person name="Paps J."/>
            <person name="Zhu Y."/>
            <person name="Wu F."/>
            <person name="Chen Y."/>
            <person name="Wang J."/>
            <person name="Peng C."/>
            <person name="Meng J."/>
            <person name="Yang L."/>
            <person name="Liu J."/>
            <person name="Wen B."/>
            <person name="Zhang N."/>
            <person name="Huang Z."/>
            <person name="Zhu Q."/>
            <person name="Feng Y."/>
            <person name="Mount A."/>
            <person name="Hedgecock D."/>
            <person name="Xu Z."/>
            <person name="Liu Y."/>
            <person name="Domazet-Loso T."/>
            <person name="Du Y."/>
            <person name="Sun X."/>
            <person name="Zhang S."/>
            <person name="Liu B."/>
            <person name="Cheng P."/>
            <person name="Jiang X."/>
            <person name="Li J."/>
            <person name="Fan D."/>
            <person name="Wang W."/>
            <person name="Fu W."/>
            <person name="Wang T."/>
            <person name="Wang B."/>
            <person name="Zhang J."/>
            <person name="Peng Z."/>
            <person name="Li Y."/>
            <person name="Li N."/>
            <person name="Wang J."/>
            <person name="Chen M."/>
            <person name="He Y."/>
            <person name="Tan F."/>
            <person name="Song X."/>
            <person name="Zheng Q."/>
            <person name="Huang R."/>
            <person name="Yang H."/>
            <person name="Du X."/>
            <person name="Chen L."/>
            <person name="Yang M."/>
            <person name="Gaffney P.M."/>
            <person name="Wang S."/>
            <person name="Luo L."/>
            <person name="She Z."/>
            <person name="Ming Y."/>
            <person name="Huang W."/>
            <person name="Zhang S."/>
            <person name="Huang B."/>
            <person name="Zhang Y."/>
            <person name="Qu T."/>
            <person name="Ni P."/>
            <person name="Miao G."/>
            <person name="Wang J."/>
            <person name="Wang Q."/>
            <person name="Steinberg C.E."/>
            <person name="Wang H."/>
            <person name="Li N."/>
            <person name="Qian L."/>
            <person name="Zhang G."/>
            <person name="Li Y."/>
            <person name="Yang H."/>
            <person name="Liu X."/>
            <person name="Wang J."/>
            <person name="Yin Y."/>
            <person name="Wang J."/>
        </authorList>
    </citation>
    <scope>NUCLEOTIDE SEQUENCE [LARGE SCALE GENOMIC DNA]</scope>
    <source>
        <strain evidence="2">05x7-T-G4-1.051#20</strain>
    </source>
</reference>
<dbReference type="EMBL" id="JH818371">
    <property type="protein sequence ID" value="EKC22116.1"/>
    <property type="molecule type" value="Genomic_DNA"/>
</dbReference>
<protein>
    <submittedName>
        <fullName evidence="2">Uncharacterized protein</fullName>
    </submittedName>
</protein>
<accession>K1QK66</accession>
<evidence type="ECO:0000256" key="1">
    <source>
        <dbReference type="SAM" id="MobiDB-lite"/>
    </source>
</evidence>
<feature type="compositionally biased region" description="Polar residues" evidence="1">
    <location>
        <begin position="24"/>
        <end position="38"/>
    </location>
</feature>
<sequence length="90" mass="10438">MGFEYIYYMYENSDDIAMTANPDNVYSNTNHSNDSAKQQRGYKNKDGLLYVEVQFDTKTEERNPVIHGDDEKTDYATVEFPVPSSSHDRE</sequence>
<feature type="region of interest" description="Disordered" evidence="1">
    <location>
        <begin position="24"/>
        <end position="43"/>
    </location>
</feature>